<keyword evidence="4" id="KW-0479">Metal-binding</keyword>
<dbReference type="InterPro" id="IPR026590">
    <property type="entry name" value="Ssirtuin_cat_dom"/>
</dbReference>
<dbReference type="HOGENOM" id="CLU_023643_1_1_1"/>
<evidence type="ECO:0000313" key="8">
    <source>
        <dbReference type="Proteomes" id="UP000006911"/>
    </source>
</evidence>
<dbReference type="PANTHER" id="PTHR11085:SF10">
    <property type="entry name" value="NAD-DEPENDENT PROTEIN DEACYLASE SIRTUIN-5, MITOCHONDRIAL-RELATED"/>
    <property type="match status" value="1"/>
</dbReference>
<dbReference type="Gene3D" id="3.30.1600.10">
    <property type="entry name" value="SIR2/SIRT2 'Small Domain"/>
    <property type="match status" value="1"/>
</dbReference>
<dbReference type="InterPro" id="IPR029035">
    <property type="entry name" value="DHS-like_NAD/FAD-binding_dom"/>
</dbReference>
<dbReference type="GeneID" id="9182360"/>
<keyword evidence="4" id="KW-0862">Zinc</keyword>
<evidence type="ECO:0000259" key="6">
    <source>
        <dbReference type="PROSITE" id="PS50305"/>
    </source>
</evidence>
<dbReference type="RefSeq" id="XP_002842405.1">
    <property type="nucleotide sequence ID" value="XM_002842359.1"/>
</dbReference>
<dbReference type="GO" id="GO:0017136">
    <property type="term" value="F:histone deacetylase activity, NAD-dependent"/>
    <property type="evidence" value="ECO:0007669"/>
    <property type="project" value="TreeGrafter"/>
</dbReference>
<evidence type="ECO:0000256" key="2">
    <source>
        <dbReference type="ARBA" id="ARBA00022679"/>
    </source>
</evidence>
<dbReference type="OMA" id="RRHYWAR"/>
<evidence type="ECO:0000256" key="5">
    <source>
        <dbReference type="SAM" id="MobiDB-lite"/>
    </source>
</evidence>
<keyword evidence="2" id="KW-0808">Transferase</keyword>
<comment type="similarity">
    <text evidence="1">Belongs to the sirtuin family. Class I subfamily.</text>
</comment>
<dbReference type="STRING" id="656061.D5GQ03"/>
<feature type="active site" description="Proton acceptor" evidence="4">
    <location>
        <position position="146"/>
    </location>
</feature>
<name>D5GQ03_TUBMM</name>
<proteinExistence type="inferred from homology"/>
<evidence type="ECO:0000256" key="4">
    <source>
        <dbReference type="PROSITE-ProRule" id="PRU00236"/>
    </source>
</evidence>
<dbReference type="InterPro" id="IPR026591">
    <property type="entry name" value="Sirtuin_cat_small_dom_sf"/>
</dbReference>
<dbReference type="SUPFAM" id="SSF52467">
    <property type="entry name" value="DHS-like NAD/FAD-binding domain"/>
    <property type="match status" value="1"/>
</dbReference>
<keyword evidence="8" id="KW-1185">Reference proteome</keyword>
<dbReference type="Gene3D" id="3.40.50.1220">
    <property type="entry name" value="TPP-binding domain"/>
    <property type="match status" value="1"/>
</dbReference>
<dbReference type="FunCoup" id="D5GQ03">
    <property type="interactions" value="80"/>
</dbReference>
<dbReference type="GO" id="GO:0046872">
    <property type="term" value="F:metal ion binding"/>
    <property type="evidence" value="ECO:0007669"/>
    <property type="project" value="UniProtKB-KW"/>
</dbReference>
<dbReference type="PANTHER" id="PTHR11085">
    <property type="entry name" value="NAD-DEPENDENT PROTEIN DEACYLASE SIRTUIN-5, MITOCHONDRIAL-RELATED"/>
    <property type="match status" value="1"/>
</dbReference>
<dbReference type="InParanoid" id="D5GQ03"/>
<feature type="region of interest" description="Disordered" evidence="5">
    <location>
        <begin position="354"/>
        <end position="373"/>
    </location>
</feature>
<accession>D5GQ03</accession>
<reference evidence="7 8" key="1">
    <citation type="journal article" date="2010" name="Nature">
        <title>Perigord black truffle genome uncovers evolutionary origins and mechanisms of symbiosis.</title>
        <authorList>
            <person name="Martin F."/>
            <person name="Kohler A."/>
            <person name="Murat C."/>
            <person name="Balestrini R."/>
            <person name="Coutinho P.M."/>
            <person name="Jaillon O."/>
            <person name="Montanini B."/>
            <person name="Morin E."/>
            <person name="Noel B."/>
            <person name="Percudani R."/>
            <person name="Porcel B."/>
            <person name="Rubini A."/>
            <person name="Amicucci A."/>
            <person name="Amselem J."/>
            <person name="Anthouard V."/>
            <person name="Arcioni S."/>
            <person name="Artiguenave F."/>
            <person name="Aury J.M."/>
            <person name="Ballario P."/>
            <person name="Bolchi A."/>
            <person name="Brenna A."/>
            <person name="Brun A."/>
            <person name="Buee M."/>
            <person name="Cantarel B."/>
            <person name="Chevalier G."/>
            <person name="Couloux A."/>
            <person name="Da Silva C."/>
            <person name="Denoeud F."/>
            <person name="Duplessis S."/>
            <person name="Ghignone S."/>
            <person name="Hilselberger B."/>
            <person name="Iotti M."/>
            <person name="Marcais B."/>
            <person name="Mello A."/>
            <person name="Miranda M."/>
            <person name="Pacioni G."/>
            <person name="Quesneville H."/>
            <person name="Riccioni C."/>
            <person name="Ruotolo R."/>
            <person name="Splivallo R."/>
            <person name="Stocchi V."/>
            <person name="Tisserant E."/>
            <person name="Viscomi A.R."/>
            <person name="Zambonelli A."/>
            <person name="Zampieri E."/>
            <person name="Henrissat B."/>
            <person name="Lebrun M.H."/>
            <person name="Paolocci F."/>
            <person name="Bonfante P."/>
            <person name="Ottonello S."/>
            <person name="Wincker P."/>
        </authorList>
    </citation>
    <scope>NUCLEOTIDE SEQUENCE [LARGE SCALE GENOMIC DNA]</scope>
    <source>
        <strain evidence="7 8">Mel28</strain>
    </source>
</reference>
<dbReference type="eggNOG" id="KOG2683">
    <property type="taxonomic scope" value="Eukaryota"/>
</dbReference>
<dbReference type="PROSITE" id="PS50305">
    <property type="entry name" value="SIRTUIN"/>
    <property type="match status" value="1"/>
</dbReference>
<sequence length="373" mass="40465">MVTPRIPYVLPFPPPPIHPKNATTLSAAIDAVTNFLESRDVVILTGAGISVESGLADYRGEKGTYRLNRTYRPIFYEEFAGNHEARKRYWTRSFLGWPTMEKAQPNRVHRSISILGKLGVLNHVITQNVDSLHHTCHPHLRTTELHGTLQTLICLTCRSPYPRVEFQKTLAELNPKWAEFLHIATEAGMFGNGHRRGQSIKTNPDGDVDILGAPYTKFRYPPCPKCLNSNDIKVLVDEQGSHRPNGGSATNGVLKPSVTFFGESILLEAKTKAEEMVDKCGGILVVGTSLATYSAYRLVKASHDAGKGVGIVSLGGVRGEGLFFSEGSKGRRLRVDFGAGDILGGVVKNFGGEAVEEEESETPLSGGGVGLGG</sequence>
<feature type="binding site" evidence="4">
    <location>
        <position position="226"/>
    </location>
    <ligand>
        <name>Zn(2+)</name>
        <dbReference type="ChEBI" id="CHEBI:29105"/>
    </ligand>
</feature>
<dbReference type="EMBL" id="FN430380">
    <property type="protein sequence ID" value="CAZ86596.1"/>
    <property type="molecule type" value="Genomic_DNA"/>
</dbReference>
<protein>
    <submittedName>
        <fullName evidence="7">(Perigord truffle) hypothetical protein</fullName>
    </submittedName>
</protein>
<dbReference type="GO" id="GO:0070403">
    <property type="term" value="F:NAD+ binding"/>
    <property type="evidence" value="ECO:0007669"/>
    <property type="project" value="InterPro"/>
</dbReference>
<feature type="domain" description="Deacetylase sirtuin-type" evidence="6">
    <location>
        <begin position="18"/>
        <end position="353"/>
    </location>
</feature>
<dbReference type="InterPro" id="IPR050134">
    <property type="entry name" value="NAD-dep_sirtuin_deacylases"/>
</dbReference>
<keyword evidence="3" id="KW-0520">NAD</keyword>
<gene>
    <name evidence="7" type="ORF">GSTUM_00012119001</name>
</gene>
<evidence type="ECO:0000313" key="7">
    <source>
        <dbReference type="EMBL" id="CAZ86596.1"/>
    </source>
</evidence>
<dbReference type="AlphaFoldDB" id="D5GQ03"/>
<dbReference type="Proteomes" id="UP000006911">
    <property type="component" value="Unassembled WGS sequence"/>
</dbReference>
<feature type="binding site" evidence="4">
    <location>
        <position position="154"/>
    </location>
    <ligand>
        <name>Zn(2+)</name>
        <dbReference type="ChEBI" id="CHEBI:29105"/>
    </ligand>
</feature>
<evidence type="ECO:0000256" key="3">
    <source>
        <dbReference type="ARBA" id="ARBA00023027"/>
    </source>
</evidence>
<dbReference type="Pfam" id="PF02146">
    <property type="entry name" value="SIR2"/>
    <property type="match status" value="2"/>
</dbReference>
<evidence type="ECO:0000256" key="1">
    <source>
        <dbReference type="ARBA" id="ARBA00006924"/>
    </source>
</evidence>
<feature type="binding site" evidence="4">
    <location>
        <position position="223"/>
    </location>
    <ligand>
        <name>Zn(2+)</name>
        <dbReference type="ChEBI" id="CHEBI:29105"/>
    </ligand>
</feature>
<dbReference type="InterPro" id="IPR003000">
    <property type="entry name" value="Sirtuin"/>
</dbReference>
<feature type="binding site" evidence="4">
    <location>
        <position position="157"/>
    </location>
    <ligand>
        <name>Zn(2+)</name>
        <dbReference type="ChEBI" id="CHEBI:29105"/>
    </ligand>
</feature>
<organism evidence="7 8">
    <name type="scientific">Tuber melanosporum (strain Mel28)</name>
    <name type="common">Perigord black truffle</name>
    <dbReference type="NCBI Taxonomy" id="656061"/>
    <lineage>
        <taxon>Eukaryota</taxon>
        <taxon>Fungi</taxon>
        <taxon>Dikarya</taxon>
        <taxon>Ascomycota</taxon>
        <taxon>Pezizomycotina</taxon>
        <taxon>Pezizomycetes</taxon>
        <taxon>Pezizales</taxon>
        <taxon>Tuberaceae</taxon>
        <taxon>Tuber</taxon>
    </lineage>
</organism>
<dbReference type="KEGG" id="tml:GSTUM_00012119001"/>